<evidence type="ECO:0000313" key="6">
    <source>
        <dbReference type="EMBL" id="GBG24297.1"/>
    </source>
</evidence>
<dbReference type="Gene3D" id="3.30.470.20">
    <property type="entry name" value="ATP-grasp fold, B domain"/>
    <property type="match status" value="1"/>
</dbReference>
<dbReference type="PANTHER" id="PTHR12241">
    <property type="entry name" value="TUBULIN POLYGLUTAMYLASE"/>
    <property type="match status" value="1"/>
</dbReference>
<feature type="region of interest" description="Disordered" evidence="4">
    <location>
        <begin position="1"/>
        <end position="47"/>
    </location>
</feature>
<evidence type="ECO:0000313" key="7">
    <source>
        <dbReference type="Proteomes" id="UP000241890"/>
    </source>
</evidence>
<keyword evidence="5" id="KW-0812">Transmembrane</keyword>
<accession>A0A2R5FZV3</accession>
<organism evidence="6 7">
    <name type="scientific">Hondaea fermentalgiana</name>
    <dbReference type="NCBI Taxonomy" id="2315210"/>
    <lineage>
        <taxon>Eukaryota</taxon>
        <taxon>Sar</taxon>
        <taxon>Stramenopiles</taxon>
        <taxon>Bigyra</taxon>
        <taxon>Labyrinthulomycetes</taxon>
        <taxon>Thraustochytrida</taxon>
        <taxon>Thraustochytriidae</taxon>
        <taxon>Hondaea</taxon>
    </lineage>
</organism>
<keyword evidence="3" id="KW-0067">ATP-binding</keyword>
<evidence type="ECO:0000256" key="5">
    <source>
        <dbReference type="SAM" id="Phobius"/>
    </source>
</evidence>
<evidence type="ECO:0000256" key="4">
    <source>
        <dbReference type="SAM" id="MobiDB-lite"/>
    </source>
</evidence>
<evidence type="ECO:0000256" key="1">
    <source>
        <dbReference type="ARBA" id="ARBA00022598"/>
    </source>
</evidence>
<dbReference type="OrthoDB" id="190132at2759"/>
<dbReference type="GO" id="GO:0000226">
    <property type="term" value="P:microtubule cytoskeleton organization"/>
    <property type="evidence" value="ECO:0007669"/>
    <property type="project" value="TreeGrafter"/>
</dbReference>
<keyword evidence="5" id="KW-1133">Transmembrane helix</keyword>
<dbReference type="PROSITE" id="PS51221">
    <property type="entry name" value="TTL"/>
    <property type="match status" value="1"/>
</dbReference>
<reference evidence="6 7" key="1">
    <citation type="submission" date="2017-12" db="EMBL/GenBank/DDBJ databases">
        <title>Sequencing, de novo assembly and annotation of complete genome of a new Thraustochytrid species, strain FCC1311.</title>
        <authorList>
            <person name="Sedici K."/>
            <person name="Godart F."/>
            <person name="Aiese Cigliano R."/>
            <person name="Sanseverino W."/>
            <person name="Barakat M."/>
            <person name="Ortet P."/>
            <person name="Marechal E."/>
            <person name="Cagnac O."/>
            <person name="Amato A."/>
        </authorList>
    </citation>
    <scope>NUCLEOTIDE SEQUENCE [LARGE SCALE GENOMIC DNA]</scope>
</reference>
<keyword evidence="2" id="KW-0547">Nucleotide-binding</keyword>
<dbReference type="GO" id="GO:0036064">
    <property type="term" value="C:ciliary basal body"/>
    <property type="evidence" value="ECO:0007669"/>
    <property type="project" value="TreeGrafter"/>
</dbReference>
<dbReference type="InParanoid" id="A0A2R5FZV3"/>
<dbReference type="EMBL" id="BEYU01000005">
    <property type="protein sequence ID" value="GBG24297.1"/>
    <property type="molecule type" value="Genomic_DNA"/>
</dbReference>
<evidence type="ECO:0000256" key="2">
    <source>
        <dbReference type="ARBA" id="ARBA00022741"/>
    </source>
</evidence>
<feature type="transmembrane region" description="Helical" evidence="5">
    <location>
        <begin position="82"/>
        <end position="103"/>
    </location>
</feature>
<keyword evidence="5" id="KW-0472">Membrane</keyword>
<comment type="caution">
    <text evidence="6">The sequence shown here is derived from an EMBL/GenBank/DDBJ whole genome shotgun (WGS) entry which is preliminary data.</text>
</comment>
<dbReference type="GO" id="GO:0005524">
    <property type="term" value="F:ATP binding"/>
    <property type="evidence" value="ECO:0007669"/>
    <property type="project" value="UniProtKB-KW"/>
</dbReference>
<gene>
    <name evidence="6" type="ORF">FCC1311_005152</name>
</gene>
<dbReference type="GO" id="GO:0070740">
    <property type="term" value="F:tubulin-glutamic acid ligase activity"/>
    <property type="evidence" value="ECO:0007669"/>
    <property type="project" value="TreeGrafter"/>
</dbReference>
<protein>
    <submittedName>
        <fullName evidence="6">Tubulin polyglutamylase TTLL5</fullName>
    </submittedName>
</protein>
<sequence length="654" mass="71796">MNNLKSRWLPTNGPGADGAGSGGEELEAGRAGADSPPKKKLLFNSSAGPYVPSRKTRLGSKERKFDRAWYARVLETMGEVRVPVVVVIFMVGITGIALIRILMDVSSARYFSLQPDASDEGSADSGLLGSWQAQALISKKDSLELGFGGSSSQKAYPDDNDDESDSNSSEDDDEGEEEIDEVEDEDDEQDSETEDEDGESDLESGIDSSLSSSSSSSSSSLSSRGAVPVKSVKPAESVAGLIYSPSRPLVPAPQIKSSVPRSFNYKKGDCSASYLCKIMKKAGFKSLPGLTVPTNPEMLIISYKSVGKYSSIKTSIVNQVGLGSACIGGGKGKQLACKEKFAAQYGCEYRQLNVQPVQWNVREPSTCREFMAEASKPENENQIWIAKPGGSYHGAGIKLYKGVEDVSRAFPCTKTLPDGLIVQRYLDKPALFSGYKFDFRSYMLIASMNPYVVFYHDGFVRRSEHPYDTSAANLGDDKTHITNSRGQSLKDHFFSFAQLQERLSAESGFPADFMEKTFRPHAMRATNFLFQAARNGFFTHRKVRFQVFALDWMLDANGGMHLLEANGNPQISDYPGVGLTPQIWTDMFEVVHLVQADPASLPDEFGVQYGYHYNNWHMVYNELEAAHSGEAYSPCDFQKHATSKHPLYSFASKA</sequence>
<evidence type="ECO:0000256" key="3">
    <source>
        <dbReference type="ARBA" id="ARBA00022840"/>
    </source>
</evidence>
<dbReference type="PANTHER" id="PTHR12241:SF162">
    <property type="entry name" value="TUBULIN MONOGLUTAMYLASE TTLL4"/>
    <property type="match status" value="1"/>
</dbReference>
<keyword evidence="7" id="KW-1185">Reference proteome</keyword>
<dbReference type="AlphaFoldDB" id="A0A2R5FZV3"/>
<feature type="region of interest" description="Disordered" evidence="4">
    <location>
        <begin position="148"/>
        <end position="229"/>
    </location>
</feature>
<dbReference type="SUPFAM" id="SSF56059">
    <property type="entry name" value="Glutathione synthetase ATP-binding domain-like"/>
    <property type="match status" value="1"/>
</dbReference>
<feature type="compositionally biased region" description="Acidic residues" evidence="4">
    <location>
        <begin position="158"/>
        <end position="204"/>
    </location>
</feature>
<name>A0A2R5FZV3_9STRA</name>
<dbReference type="GO" id="GO:0015631">
    <property type="term" value="F:tubulin binding"/>
    <property type="evidence" value="ECO:0007669"/>
    <property type="project" value="TreeGrafter"/>
</dbReference>
<proteinExistence type="predicted"/>
<dbReference type="InterPro" id="IPR004344">
    <property type="entry name" value="TTL/TTLL_fam"/>
</dbReference>
<keyword evidence="1" id="KW-0436">Ligase</keyword>
<dbReference type="Pfam" id="PF03133">
    <property type="entry name" value="TTL"/>
    <property type="match status" value="1"/>
</dbReference>
<dbReference type="Proteomes" id="UP000241890">
    <property type="component" value="Unassembled WGS sequence"/>
</dbReference>
<feature type="compositionally biased region" description="Low complexity" evidence="4">
    <location>
        <begin position="205"/>
        <end position="223"/>
    </location>
</feature>